<name>A0A4Y2N2X6_ARAVE</name>
<evidence type="ECO:0000313" key="1">
    <source>
        <dbReference type="EMBL" id="GBN32994.1"/>
    </source>
</evidence>
<dbReference type="AlphaFoldDB" id="A0A4Y2N2X6"/>
<protein>
    <submittedName>
        <fullName evidence="1">Uncharacterized protein</fullName>
    </submittedName>
</protein>
<dbReference type="OrthoDB" id="6466647at2759"/>
<comment type="caution">
    <text evidence="1">The sequence shown here is derived from an EMBL/GenBank/DDBJ whole genome shotgun (WGS) entry which is preliminary data.</text>
</comment>
<dbReference type="EMBL" id="BGPR01125740">
    <property type="protein sequence ID" value="GBN32994.1"/>
    <property type="molecule type" value="Genomic_DNA"/>
</dbReference>
<dbReference type="Proteomes" id="UP000499080">
    <property type="component" value="Unassembled WGS sequence"/>
</dbReference>
<proteinExistence type="predicted"/>
<feature type="non-terminal residue" evidence="1">
    <location>
        <position position="1"/>
    </location>
</feature>
<gene>
    <name evidence="1" type="ORF">AVEN_220114_1</name>
</gene>
<keyword evidence="2" id="KW-1185">Reference proteome</keyword>
<evidence type="ECO:0000313" key="2">
    <source>
        <dbReference type="Proteomes" id="UP000499080"/>
    </source>
</evidence>
<sequence length="67" mass="7910">RRQHYHTENELKDIAHIPKAFGDEEFSDMEEEVKELIENDDREMTNEDLVDLVGPDNTKSFRQGFTV</sequence>
<accession>A0A4Y2N2X6</accession>
<organism evidence="1 2">
    <name type="scientific">Araneus ventricosus</name>
    <name type="common">Orbweaver spider</name>
    <name type="synonym">Epeira ventricosa</name>
    <dbReference type="NCBI Taxonomy" id="182803"/>
    <lineage>
        <taxon>Eukaryota</taxon>
        <taxon>Metazoa</taxon>
        <taxon>Ecdysozoa</taxon>
        <taxon>Arthropoda</taxon>
        <taxon>Chelicerata</taxon>
        <taxon>Arachnida</taxon>
        <taxon>Araneae</taxon>
        <taxon>Araneomorphae</taxon>
        <taxon>Entelegynae</taxon>
        <taxon>Araneoidea</taxon>
        <taxon>Araneidae</taxon>
        <taxon>Araneus</taxon>
    </lineage>
</organism>
<reference evidence="1 2" key="1">
    <citation type="journal article" date="2019" name="Sci. Rep.">
        <title>Orb-weaving spider Araneus ventricosus genome elucidates the spidroin gene catalogue.</title>
        <authorList>
            <person name="Kono N."/>
            <person name="Nakamura H."/>
            <person name="Ohtoshi R."/>
            <person name="Moran D.A.P."/>
            <person name="Shinohara A."/>
            <person name="Yoshida Y."/>
            <person name="Fujiwara M."/>
            <person name="Mori M."/>
            <person name="Tomita M."/>
            <person name="Arakawa K."/>
        </authorList>
    </citation>
    <scope>NUCLEOTIDE SEQUENCE [LARGE SCALE GENOMIC DNA]</scope>
</reference>